<dbReference type="EMBL" id="HACG01053308">
    <property type="protein sequence ID" value="CEL00179.1"/>
    <property type="molecule type" value="Transcribed_RNA"/>
</dbReference>
<sequence length="97" mass="10773">ENLKVDAIHPVHHSDKFKFPNPLRSDTTYIKGTSYDVMVSGSTEDQNGIDHSDPLGWNDIFSVCTSQLVDAKPQKSRQAQCSSDDSIQQIPPPSYLP</sequence>
<evidence type="ECO:0000313" key="2">
    <source>
        <dbReference type="EMBL" id="CEL00179.1"/>
    </source>
</evidence>
<dbReference type="AlphaFoldDB" id="A0A0B7C3X9"/>
<proteinExistence type="predicted"/>
<organism evidence="2">
    <name type="scientific">Arion vulgaris</name>
    <dbReference type="NCBI Taxonomy" id="1028688"/>
    <lineage>
        <taxon>Eukaryota</taxon>
        <taxon>Metazoa</taxon>
        <taxon>Spiralia</taxon>
        <taxon>Lophotrochozoa</taxon>
        <taxon>Mollusca</taxon>
        <taxon>Gastropoda</taxon>
        <taxon>Heterobranchia</taxon>
        <taxon>Euthyneura</taxon>
        <taxon>Panpulmonata</taxon>
        <taxon>Eupulmonata</taxon>
        <taxon>Stylommatophora</taxon>
        <taxon>Helicina</taxon>
        <taxon>Arionoidea</taxon>
        <taxon>Arionidae</taxon>
        <taxon>Arion</taxon>
    </lineage>
</organism>
<reference evidence="2" key="1">
    <citation type="submission" date="2014-12" db="EMBL/GenBank/DDBJ databases">
        <title>Insight into the proteome of Arion vulgaris.</title>
        <authorList>
            <person name="Aradska J."/>
            <person name="Bulat T."/>
            <person name="Smidak R."/>
            <person name="Sarate P."/>
            <person name="Gangsoo J."/>
            <person name="Sialana F."/>
            <person name="Bilban M."/>
            <person name="Lubec G."/>
        </authorList>
    </citation>
    <scope>NUCLEOTIDE SEQUENCE</scope>
    <source>
        <tissue evidence="2">Skin</tissue>
    </source>
</reference>
<feature type="compositionally biased region" description="Polar residues" evidence="1">
    <location>
        <begin position="76"/>
        <end position="89"/>
    </location>
</feature>
<protein>
    <submittedName>
        <fullName evidence="2">Uncharacterized protein</fullName>
    </submittedName>
</protein>
<feature type="non-terminal residue" evidence="2">
    <location>
        <position position="97"/>
    </location>
</feature>
<feature type="region of interest" description="Disordered" evidence="1">
    <location>
        <begin position="73"/>
        <end position="97"/>
    </location>
</feature>
<accession>A0A0B7C3X9</accession>
<gene>
    <name evidence="2" type="primary">ORF223048</name>
</gene>
<feature type="non-terminal residue" evidence="2">
    <location>
        <position position="1"/>
    </location>
</feature>
<name>A0A0B7C3X9_9EUPU</name>
<evidence type="ECO:0000256" key="1">
    <source>
        <dbReference type="SAM" id="MobiDB-lite"/>
    </source>
</evidence>